<dbReference type="InterPro" id="IPR001590">
    <property type="entry name" value="Peptidase_M12B"/>
</dbReference>
<dbReference type="Pfam" id="PF19236">
    <property type="entry name" value="ADAMTS_CR_3"/>
    <property type="match status" value="1"/>
</dbReference>
<keyword evidence="4" id="KW-0645">Protease</keyword>
<feature type="disulfide bond" evidence="15">
    <location>
        <begin position="514"/>
        <end position="545"/>
    </location>
</feature>
<keyword evidence="2" id="KW-0964">Secreted</keyword>
<dbReference type="SMART" id="SM00209">
    <property type="entry name" value="TSP1"/>
    <property type="match status" value="3"/>
</dbReference>
<dbReference type="Gene3D" id="2.20.100.10">
    <property type="entry name" value="Thrombospondin type-1 (TSP1) repeat"/>
    <property type="match status" value="2"/>
</dbReference>
<feature type="binding site" evidence="14 16">
    <location>
        <position position="416"/>
    </location>
    <ligand>
        <name>Zn(2+)</name>
        <dbReference type="ChEBI" id="CHEBI:29105"/>
        <note>catalytic</note>
    </ligand>
</feature>
<dbReference type="GO" id="GO:0031012">
    <property type="term" value="C:extracellular matrix"/>
    <property type="evidence" value="ECO:0007669"/>
    <property type="project" value="TreeGrafter"/>
</dbReference>
<dbReference type="InterPro" id="IPR024079">
    <property type="entry name" value="MetalloPept_cat_dom_sf"/>
</dbReference>
<dbReference type="Proteomes" id="UP001378592">
    <property type="component" value="Unassembled WGS sequence"/>
</dbReference>
<dbReference type="InterPro" id="IPR041645">
    <property type="entry name" value="ADAMTS_CR_2"/>
</dbReference>
<comment type="cofactor">
    <cofactor evidence="14">
        <name>Zn(2+)</name>
        <dbReference type="ChEBI" id="CHEBI:29105"/>
    </cofactor>
    <text evidence="14">Binds 1 zinc ion per subunit.</text>
</comment>
<dbReference type="GO" id="GO:0030198">
    <property type="term" value="P:extracellular matrix organization"/>
    <property type="evidence" value="ECO:0007669"/>
    <property type="project" value="InterPro"/>
</dbReference>
<reference evidence="21 22" key="1">
    <citation type="submission" date="2024-03" db="EMBL/GenBank/DDBJ databases">
        <title>The genome assembly and annotation of the cricket Gryllus longicercus Weissman &amp; Gray.</title>
        <authorList>
            <person name="Szrajer S."/>
            <person name="Gray D."/>
            <person name="Ylla G."/>
        </authorList>
    </citation>
    <scope>NUCLEOTIDE SEQUENCE [LARGE SCALE GENOMIC DNA]</scope>
    <source>
        <strain evidence="21">DAG 2021-001</strain>
        <tissue evidence="21">Whole body minus gut</tissue>
    </source>
</reference>
<keyword evidence="22" id="KW-1185">Reference proteome</keyword>
<evidence type="ECO:0000256" key="5">
    <source>
        <dbReference type="ARBA" id="ARBA00022723"/>
    </source>
</evidence>
<evidence type="ECO:0000256" key="9">
    <source>
        <dbReference type="ARBA" id="ARBA00022833"/>
    </source>
</evidence>
<keyword evidence="6 18" id="KW-0732">Signal</keyword>
<protein>
    <recommendedName>
        <fullName evidence="19">Peptidase M12B domain-containing protein</fullName>
    </recommendedName>
</protein>
<feature type="disulfide bond" evidence="15">
    <location>
        <begin position="496"/>
        <end position="519"/>
    </location>
</feature>
<keyword evidence="11 15" id="KW-1015">Disulfide bond</keyword>
<keyword evidence="10" id="KW-0482">Metalloprotease</keyword>
<dbReference type="CDD" id="cd04273">
    <property type="entry name" value="ZnMc_ADAMTS_like"/>
    <property type="match status" value="1"/>
</dbReference>
<feature type="disulfide bond" evidence="15">
    <location>
        <begin position="588"/>
        <end position="600"/>
    </location>
</feature>
<dbReference type="InterPro" id="IPR050439">
    <property type="entry name" value="ADAMTS_ADAMTS-like"/>
</dbReference>
<keyword evidence="7" id="KW-0677">Repeat</keyword>
<feature type="disulfide bond" evidence="15">
    <location>
        <begin position="539"/>
        <end position="550"/>
    </location>
</feature>
<feature type="chain" id="PRO_5044711367" description="Peptidase M12B domain-containing protein" evidence="18">
    <location>
        <begin position="28"/>
        <end position="1217"/>
    </location>
</feature>
<dbReference type="Gene3D" id="3.40.390.10">
    <property type="entry name" value="Collagenase (Catalytic Domain)"/>
    <property type="match status" value="1"/>
</dbReference>
<dbReference type="Gene3D" id="3.40.1620.60">
    <property type="match status" value="1"/>
</dbReference>
<dbReference type="InterPro" id="IPR002870">
    <property type="entry name" value="Peptidase_M12B_N"/>
</dbReference>
<dbReference type="Pfam" id="PF00090">
    <property type="entry name" value="TSP_1"/>
    <property type="match status" value="1"/>
</dbReference>
<dbReference type="PROSITE" id="PS50215">
    <property type="entry name" value="ADAM_MEPRO"/>
    <property type="match status" value="1"/>
</dbReference>
<feature type="domain" description="Peptidase M12B" evidence="19">
    <location>
        <begin position="258"/>
        <end position="474"/>
    </location>
</feature>
<evidence type="ECO:0000259" key="19">
    <source>
        <dbReference type="PROSITE" id="PS50215"/>
    </source>
</evidence>
<feature type="binding site" evidence="14">
    <location>
        <position position="469"/>
    </location>
    <ligand>
        <name>Ca(2+)</name>
        <dbReference type="ChEBI" id="CHEBI:29108"/>
        <label>1</label>
    </ligand>
</feature>
<evidence type="ECO:0000256" key="18">
    <source>
        <dbReference type="SAM" id="SignalP"/>
    </source>
</evidence>
<evidence type="ECO:0000256" key="16">
    <source>
        <dbReference type="PROSITE-ProRule" id="PRU00276"/>
    </source>
</evidence>
<dbReference type="SUPFAM" id="SSF82895">
    <property type="entry name" value="TSP-1 type 1 repeat"/>
    <property type="match status" value="2"/>
</dbReference>
<dbReference type="InterPro" id="IPR036383">
    <property type="entry name" value="TSP1_rpt_sf"/>
</dbReference>
<dbReference type="Gene3D" id="2.60.120.830">
    <property type="match status" value="1"/>
</dbReference>
<feature type="binding site" evidence="14">
    <location>
        <position position="472"/>
    </location>
    <ligand>
        <name>Ca(2+)</name>
        <dbReference type="ChEBI" id="CHEBI:29108"/>
        <label>2</label>
    </ligand>
</feature>
<dbReference type="Pfam" id="PF13688">
    <property type="entry name" value="Reprolysin_5"/>
    <property type="match status" value="1"/>
</dbReference>
<dbReference type="Pfam" id="PF17771">
    <property type="entry name" value="ADAMTS_CR_2"/>
    <property type="match status" value="1"/>
</dbReference>
<feature type="binding site" evidence="14 16">
    <location>
        <position position="406"/>
    </location>
    <ligand>
        <name>Zn(2+)</name>
        <dbReference type="ChEBI" id="CHEBI:29105"/>
        <note>catalytic</note>
    </ligand>
</feature>
<evidence type="ECO:0000256" key="1">
    <source>
        <dbReference type="ARBA" id="ARBA00004498"/>
    </source>
</evidence>
<evidence type="ECO:0000256" key="10">
    <source>
        <dbReference type="ARBA" id="ARBA00023049"/>
    </source>
</evidence>
<feature type="region of interest" description="Disordered" evidence="17">
    <location>
        <begin position="943"/>
        <end position="974"/>
    </location>
</feature>
<evidence type="ECO:0000313" key="21">
    <source>
        <dbReference type="EMBL" id="KAK7867952.1"/>
    </source>
</evidence>
<evidence type="ECO:0000313" key="22">
    <source>
        <dbReference type="Proteomes" id="UP001378592"/>
    </source>
</evidence>
<evidence type="ECO:0000256" key="7">
    <source>
        <dbReference type="ARBA" id="ARBA00022737"/>
    </source>
</evidence>
<evidence type="ECO:0000256" key="17">
    <source>
        <dbReference type="SAM" id="MobiDB-lite"/>
    </source>
</evidence>
<evidence type="ECO:0000256" key="12">
    <source>
        <dbReference type="ARBA" id="ARBA00023180"/>
    </source>
</evidence>
<evidence type="ECO:0000313" key="20">
    <source>
        <dbReference type="EMBL" id="KAK7867601.1"/>
    </source>
</evidence>
<accession>A0AAN9VTZ2</accession>
<dbReference type="PANTHER" id="PTHR13723:SF200">
    <property type="entry name" value="ADAM METALLOPEPTIDASE WITH THROMBOSPONDIN TYPE 1 MOTIF B, ISOFORM B"/>
    <property type="match status" value="1"/>
</dbReference>
<dbReference type="AlphaFoldDB" id="A0AAN9VTZ2"/>
<dbReference type="Pfam" id="PF05986">
    <property type="entry name" value="ADAMTS_spacer1"/>
    <property type="match status" value="1"/>
</dbReference>
<proteinExistence type="predicted"/>
<evidence type="ECO:0000256" key="2">
    <source>
        <dbReference type="ARBA" id="ARBA00022525"/>
    </source>
</evidence>
<dbReference type="GO" id="GO:0046872">
    <property type="term" value="F:metal ion binding"/>
    <property type="evidence" value="ECO:0007669"/>
    <property type="project" value="UniProtKB-KW"/>
</dbReference>
<evidence type="ECO:0000256" key="3">
    <source>
        <dbReference type="ARBA" id="ARBA00022530"/>
    </source>
</evidence>
<dbReference type="InterPro" id="IPR000884">
    <property type="entry name" value="TSP1_rpt"/>
</dbReference>
<keyword evidence="3" id="KW-0272">Extracellular matrix</keyword>
<comment type="caution">
    <text evidence="21">The sequence shown here is derived from an EMBL/GenBank/DDBJ whole genome shotgun (WGS) entry which is preliminary data.</text>
</comment>
<organism evidence="21 22">
    <name type="scientific">Gryllus longicercus</name>
    <dbReference type="NCBI Taxonomy" id="2509291"/>
    <lineage>
        <taxon>Eukaryota</taxon>
        <taxon>Metazoa</taxon>
        <taxon>Ecdysozoa</taxon>
        <taxon>Arthropoda</taxon>
        <taxon>Hexapoda</taxon>
        <taxon>Insecta</taxon>
        <taxon>Pterygota</taxon>
        <taxon>Neoptera</taxon>
        <taxon>Polyneoptera</taxon>
        <taxon>Orthoptera</taxon>
        <taxon>Ensifera</taxon>
        <taxon>Gryllidea</taxon>
        <taxon>Grylloidea</taxon>
        <taxon>Gryllidae</taxon>
        <taxon>Gryllinae</taxon>
        <taxon>Gryllus</taxon>
    </lineage>
</organism>
<keyword evidence="5 14" id="KW-0479">Metal-binding</keyword>
<dbReference type="SUPFAM" id="SSF55486">
    <property type="entry name" value="Metalloproteases ('zincins'), catalytic domain"/>
    <property type="match status" value="1"/>
</dbReference>
<dbReference type="Pfam" id="PF19030">
    <property type="entry name" value="TSP1_ADAMTS"/>
    <property type="match status" value="1"/>
</dbReference>
<gene>
    <name evidence="21" type="ORF">R5R35_005294</name>
    <name evidence="20" type="ORF">R5R35_014799</name>
</gene>
<dbReference type="EMBL" id="JAZDUA010000105">
    <property type="protein sequence ID" value="KAK7867952.1"/>
    <property type="molecule type" value="Genomic_DNA"/>
</dbReference>
<feature type="disulfide bond" evidence="15">
    <location>
        <begin position="384"/>
        <end position="469"/>
    </location>
</feature>
<dbReference type="InterPro" id="IPR013273">
    <property type="entry name" value="ADAMTS/ADAMTS-like"/>
</dbReference>
<comment type="subcellular location">
    <subcellularLocation>
        <location evidence="1">Secreted</location>
        <location evidence="1">Extracellular space</location>
        <location evidence="1">Extracellular matrix</location>
    </subcellularLocation>
</comment>
<evidence type="ECO:0000256" key="6">
    <source>
        <dbReference type="ARBA" id="ARBA00022729"/>
    </source>
</evidence>
<dbReference type="EMBL" id="JAZDUA010000115">
    <property type="protein sequence ID" value="KAK7867601.1"/>
    <property type="molecule type" value="Genomic_DNA"/>
</dbReference>
<feature type="signal peptide" evidence="18">
    <location>
        <begin position="1"/>
        <end position="27"/>
    </location>
</feature>
<dbReference type="PROSITE" id="PS50092">
    <property type="entry name" value="TSP1"/>
    <property type="match status" value="3"/>
</dbReference>
<evidence type="ECO:0000256" key="4">
    <source>
        <dbReference type="ARBA" id="ARBA00022670"/>
    </source>
</evidence>
<evidence type="ECO:0000256" key="13">
    <source>
        <dbReference type="PIRSR" id="PIRSR613273-1"/>
    </source>
</evidence>
<evidence type="ECO:0000256" key="15">
    <source>
        <dbReference type="PIRSR" id="PIRSR613273-3"/>
    </source>
</evidence>
<keyword evidence="8" id="KW-0378">Hydrolase</keyword>
<feature type="disulfide bond" evidence="15">
    <location>
        <begin position="427"/>
        <end position="453"/>
    </location>
</feature>
<sequence length="1217" mass="134557">MGAKRYGHFMQLCLLCWACVAWRSADAKLRARGGRFTRDLSDYDAMVPRKVDAEGAFQSYDLPHFYNLEEARTRSRRGAAEEAAHVRYELSLGGRARVVELWPNHAFLSPGLVVERRRRDLWRGDPSLRRARRDQCHYVGHVRGVPESRAAVSACLDGLVGYVHTGDDRYFVEPQAEARPDTSGRHVHVVFRADTATQGRLRRGKEDENDFGGGGSGFCGIRGSWQSAWQERFAREIETNPDFPKVLENSGNATLFARFLELLVVVDKKFIEFHKDHDTENYILTLMNMVSNYYRDASLGRTLEVVVVRIILLEKEEEELDLTISSKAEETLSSFKIWAQRINPADPRHPNHHDIAVLITRFDICTENDSTCSILGLATMVAACQPEHAACISVDSGLSTGMTITHELGHIMGCAHDENMQDGGPGCSPVAPDGTAHVMAAQMSPRSAAWSNCSRRFIGALLDGGMGECLLDEPSGHLYQGFDMPPGAMYDAGYQCKDAMGSEEICPWKRDELCRALWCRTSSKTCATPGKPAADGTSCGEGKWCFAGACVPMGARPASEDGAWGPWGAWSECSRTCGAGVEASQRRCDSPAPRNRGRYCLGERKRYRVCNAEPCDSRQPTFREVQCSEFDDKPFSGKLYKWKPYTHVKGSECELLCYNDVPFYASLAPLVKDGTHCRKGSHDICVGGQCVPVGCDWVLGSNTVEDMCGECGGDSSTCQFKESVYKTINGKGYEVIATVPLGSYNVRIEEKEPSVNTIAVSDKCGKHFFLNGNHSEYANGEYSFGEGVLGVYSHPEPERESLLIAGPTGEDLLIYAVFYGHPNPGIYVSFYVRNSTGYIPTYRWEFVEWEPCSARCGGGSQISRPTCVEKQAGKVSDSFCNAVCKPDAKHRACNKQPCPARWHTGAWSSCSGCLNHPGKQNRSVECRSDNPIIPGEPVLTEVGKCSGERPNNTQTCDSDQPCKDQQGTEEKRTSAPFLQQSKLTTMSNYSTSHFISKTDSIAVNTTERLTKSEPYSVKVPVLSTLNTNLKPQLLQTTDFSLSNADHTTTRIYNSDFQYISGSSKSSKCSSISLNKFNDHEAQQNVSTEYNTYRRFATVDTSSVIFKSVLTSTFSSSSIITPEPKAIPVPEMHICASSTSPTKTVVDRISQNQIILKEAPLIGASCNKSLSEKAEQEMGENLADTLDTSKEKVFKGKKALERTKEIKQEQEKEHKLPV</sequence>
<dbReference type="GO" id="GO:0006508">
    <property type="term" value="P:proteolysis"/>
    <property type="evidence" value="ECO:0007669"/>
    <property type="project" value="UniProtKB-KW"/>
</dbReference>
<dbReference type="GO" id="GO:0004222">
    <property type="term" value="F:metalloendopeptidase activity"/>
    <property type="evidence" value="ECO:0007669"/>
    <property type="project" value="InterPro"/>
</dbReference>
<feature type="active site" evidence="13 16">
    <location>
        <position position="407"/>
    </location>
</feature>
<feature type="disulfide bond" evidence="15">
    <location>
        <begin position="573"/>
        <end position="610"/>
    </location>
</feature>
<comment type="caution">
    <text evidence="16">Lacks conserved residue(s) required for the propagation of feature annotation.</text>
</comment>
<keyword evidence="9 14" id="KW-0862">Zinc</keyword>
<dbReference type="PANTHER" id="PTHR13723">
    <property type="entry name" value="ADAMTS A DISINTEGRIN AND METALLOPROTEASE WITH THROMBOSPONDIN MOTIFS PROTEASE"/>
    <property type="match status" value="1"/>
</dbReference>
<evidence type="ECO:0000256" key="14">
    <source>
        <dbReference type="PIRSR" id="PIRSR613273-2"/>
    </source>
</evidence>
<feature type="binding site" evidence="14">
    <location>
        <position position="472"/>
    </location>
    <ligand>
        <name>Ca(2+)</name>
        <dbReference type="ChEBI" id="CHEBI:29108"/>
        <label>1</label>
    </ligand>
</feature>
<feature type="disulfide bond" evidence="15">
    <location>
        <begin position="506"/>
        <end position="526"/>
    </location>
</feature>
<name>A0AAN9VTZ2_9ORTH</name>
<feature type="compositionally biased region" description="Basic and acidic residues" evidence="17">
    <location>
        <begin position="960"/>
        <end position="973"/>
    </location>
</feature>
<feature type="binding site" evidence="14 16">
    <location>
        <position position="410"/>
    </location>
    <ligand>
        <name>Zn(2+)</name>
        <dbReference type="ChEBI" id="CHEBI:29105"/>
        <note>catalytic</note>
    </ligand>
</feature>
<feature type="compositionally biased region" description="Polar residues" evidence="17">
    <location>
        <begin position="949"/>
        <end position="958"/>
    </location>
</feature>
<dbReference type="Pfam" id="PF01562">
    <property type="entry name" value="Pep_M12B_propep"/>
    <property type="match status" value="1"/>
</dbReference>
<feature type="disulfide bond" evidence="15">
    <location>
        <begin position="365"/>
        <end position="372"/>
    </location>
</feature>
<dbReference type="InterPro" id="IPR045371">
    <property type="entry name" value="ADAMTS_CR_3"/>
</dbReference>
<evidence type="ECO:0000256" key="8">
    <source>
        <dbReference type="ARBA" id="ARBA00022801"/>
    </source>
</evidence>
<feature type="binding site" evidence="14">
    <location>
        <position position="354"/>
    </location>
    <ligand>
        <name>Ca(2+)</name>
        <dbReference type="ChEBI" id="CHEBI:29108"/>
        <label>1</label>
    </ligand>
</feature>
<feature type="disulfide bond" evidence="15">
    <location>
        <begin position="577"/>
        <end position="615"/>
    </location>
</feature>
<dbReference type="PRINTS" id="PR01857">
    <property type="entry name" value="ADAMTSFAMILY"/>
</dbReference>
<keyword evidence="14" id="KW-0106">Calcium</keyword>
<dbReference type="InterPro" id="IPR010294">
    <property type="entry name" value="ADAMTS_spacer1"/>
</dbReference>
<feature type="binding site" evidence="14">
    <location>
        <position position="261"/>
    </location>
    <ligand>
        <name>Ca(2+)</name>
        <dbReference type="ChEBI" id="CHEBI:29108"/>
        <label>1</label>
    </ligand>
</feature>
<evidence type="ECO:0000256" key="11">
    <source>
        <dbReference type="ARBA" id="ARBA00023157"/>
    </source>
</evidence>
<dbReference type="FunFam" id="2.20.100.10:FF:000006">
    <property type="entry name" value="A disintegrin and metalloproteinase with thrombospondin motifs 1"/>
    <property type="match status" value="1"/>
</dbReference>
<keyword evidence="12" id="KW-0325">Glycoprotein</keyword>
<feature type="binding site" evidence="14">
    <location>
        <position position="261"/>
    </location>
    <ligand>
        <name>Ca(2+)</name>
        <dbReference type="ChEBI" id="CHEBI:29108"/>
        <label>2</label>
    </ligand>
</feature>